<organism evidence="1 2">
    <name type="scientific">Piscinibacter sakaiensis</name>
    <name type="common">Ideonella sakaiensis</name>
    <dbReference type="NCBI Taxonomy" id="1547922"/>
    <lineage>
        <taxon>Bacteria</taxon>
        <taxon>Pseudomonadati</taxon>
        <taxon>Pseudomonadota</taxon>
        <taxon>Betaproteobacteria</taxon>
        <taxon>Burkholderiales</taxon>
        <taxon>Sphaerotilaceae</taxon>
        <taxon>Piscinibacter</taxon>
    </lineage>
</organism>
<dbReference type="RefSeq" id="WP_054021569.1">
    <property type="nucleotide sequence ID" value="NZ_BBYR01000052.1"/>
</dbReference>
<dbReference type="Gene3D" id="3.30.70.1280">
    <property type="entry name" value="SP0830-like domains"/>
    <property type="match status" value="1"/>
</dbReference>
<reference evidence="2" key="1">
    <citation type="submission" date="2015-07" db="EMBL/GenBank/DDBJ databases">
        <title>Discovery of a poly(ethylene terephthalate assimilation.</title>
        <authorList>
            <person name="Yoshida S."/>
            <person name="Hiraga K."/>
            <person name="Takehana T."/>
            <person name="Taniguchi I."/>
            <person name="Yamaji H."/>
            <person name="Maeda Y."/>
            <person name="Toyohara K."/>
            <person name="Miyamoto K."/>
            <person name="Kimura Y."/>
            <person name="Oda K."/>
        </authorList>
    </citation>
    <scope>NUCLEOTIDE SEQUENCE [LARGE SCALE GENOMIC DNA]</scope>
    <source>
        <strain evidence="2">NBRC 110686 / TISTR 2288 / 201-F6</strain>
    </source>
</reference>
<dbReference type="Pfam" id="PF08002">
    <property type="entry name" value="DUF1697"/>
    <property type="match status" value="1"/>
</dbReference>
<dbReference type="PANTHER" id="PTHR36439">
    <property type="entry name" value="BLL4334 PROTEIN"/>
    <property type="match status" value="1"/>
</dbReference>
<dbReference type="PIRSF" id="PIRSF008502">
    <property type="entry name" value="UCP008502"/>
    <property type="match status" value="1"/>
</dbReference>
<evidence type="ECO:0008006" key="3">
    <source>
        <dbReference type="Google" id="ProtNLM"/>
    </source>
</evidence>
<reference evidence="1 2" key="2">
    <citation type="journal article" date="2016" name="Science">
        <title>A bacterium that degrades and assimilates poly(ethylene terephthalate).</title>
        <authorList>
            <person name="Yoshida S."/>
            <person name="Hiraga K."/>
            <person name="Takehana T."/>
            <person name="Taniguchi I."/>
            <person name="Yamaji H."/>
            <person name="Maeda Y."/>
            <person name="Toyohara K."/>
            <person name="Miyamoto K."/>
            <person name="Kimura Y."/>
            <person name="Oda K."/>
        </authorList>
    </citation>
    <scope>NUCLEOTIDE SEQUENCE [LARGE SCALE GENOMIC DNA]</scope>
    <source>
        <strain evidence="2">NBRC 110686 / TISTR 2288 / 201-F6</strain>
    </source>
</reference>
<dbReference type="AlphaFoldDB" id="A0A0K8P620"/>
<gene>
    <name evidence="1" type="ORF">ISF6_3590</name>
</gene>
<evidence type="ECO:0000313" key="2">
    <source>
        <dbReference type="Proteomes" id="UP000037660"/>
    </source>
</evidence>
<comment type="caution">
    <text evidence="1">The sequence shown here is derived from an EMBL/GenBank/DDBJ whole genome shotgun (WGS) entry which is preliminary data.</text>
</comment>
<keyword evidence="2" id="KW-1185">Reference proteome</keyword>
<dbReference type="InterPro" id="IPR012545">
    <property type="entry name" value="DUF1697"/>
</dbReference>
<dbReference type="STRING" id="1547922.ISF6_3590"/>
<dbReference type="Proteomes" id="UP000037660">
    <property type="component" value="Unassembled WGS sequence"/>
</dbReference>
<name>A0A0K8P620_PISS1</name>
<protein>
    <recommendedName>
        <fullName evidence="3">DUF1697 domain-containing protein</fullName>
    </recommendedName>
</protein>
<dbReference type="PANTHER" id="PTHR36439:SF1">
    <property type="entry name" value="DUF1697 DOMAIN-CONTAINING PROTEIN"/>
    <property type="match status" value="1"/>
</dbReference>
<sequence length="187" mass="19444">MRRCIVLLRGVNVGAGRRVPMAEFRRVLASLGHEAVATLLNSGNAVFSTRSRAAPARLAAAIAEALQRELGVAVPTLVKTADELAAIVDRRPFEPPPAEHVRVLVAFGADAAALQALQPLQALALPPERFVVTDAAGYLHAPAGLLASAVGEALLGRAGRGVTTRNWATVLKLRALAASGAGQESPR</sequence>
<dbReference type="SUPFAM" id="SSF160379">
    <property type="entry name" value="SP0830-like"/>
    <property type="match status" value="1"/>
</dbReference>
<proteinExistence type="predicted"/>
<accession>A0A0K8P620</accession>
<dbReference type="OrthoDB" id="9806494at2"/>
<dbReference type="EMBL" id="BBYR01000052">
    <property type="protein sequence ID" value="GAP37645.1"/>
    <property type="molecule type" value="Genomic_DNA"/>
</dbReference>
<evidence type="ECO:0000313" key="1">
    <source>
        <dbReference type="EMBL" id="GAP37645.1"/>
    </source>
</evidence>